<dbReference type="GO" id="GO:0016798">
    <property type="term" value="F:hydrolase activity, acting on glycosyl bonds"/>
    <property type="evidence" value="ECO:0007669"/>
    <property type="project" value="UniProtKB-KW"/>
</dbReference>
<evidence type="ECO:0000313" key="6">
    <source>
        <dbReference type="EMBL" id="ADB31902.1"/>
    </source>
</evidence>
<dbReference type="InterPro" id="IPR014718">
    <property type="entry name" value="GH-type_carb-bd"/>
</dbReference>
<dbReference type="EMBL" id="CP001736">
    <property type="protein sequence ID" value="ADB31902.1"/>
    <property type="molecule type" value="Genomic_DNA"/>
</dbReference>
<dbReference type="InterPro" id="IPR038637">
    <property type="entry name" value="NPCBM_sf"/>
</dbReference>
<reference evidence="6 7" key="2">
    <citation type="journal article" date="2010" name="Stand. Genomic Sci.">
        <title>Complete genome sequence of Kribbella flavida type strain (IFO 14399).</title>
        <authorList>
            <person name="Pukall R."/>
            <person name="Lapidus A."/>
            <person name="Glavina Del Rio T."/>
            <person name="Copeland A."/>
            <person name="Tice H."/>
            <person name="Cheng J.-F."/>
            <person name="Lucas S."/>
            <person name="Chen F."/>
            <person name="Nolan M."/>
            <person name="LaButti K."/>
            <person name="Pati A."/>
            <person name="Ivanova N."/>
            <person name="Mavrommatis K."/>
            <person name="Mikhailova N."/>
            <person name="Pitluck S."/>
            <person name="Bruce D."/>
            <person name="Goodwin L."/>
            <person name="Land M."/>
            <person name="Hauser L."/>
            <person name="Chang Y.-J."/>
            <person name="Jeffries C.D."/>
            <person name="Chen A."/>
            <person name="Palaniappan K."/>
            <person name="Chain P."/>
            <person name="Rohde M."/>
            <person name="Goeker M."/>
            <person name="Bristow J."/>
            <person name="Eisen J.A."/>
            <person name="Markowitz V."/>
            <person name="Hugenholtz P."/>
            <person name="Kyrpides N.C."/>
            <person name="Klenk H.-P."/>
            <person name="Brettin T."/>
        </authorList>
    </citation>
    <scope>NUCLEOTIDE SEQUENCE [LARGE SCALE GENOMIC DNA]</scope>
    <source>
        <strain evidence="7">DSM 17836 / JCM 10339 / NBRC 14399</strain>
    </source>
</reference>
<dbReference type="InterPro" id="IPR013222">
    <property type="entry name" value="Glyco_hyd_98_carb-bd"/>
</dbReference>
<organism evidence="6 7">
    <name type="scientific">Kribbella flavida (strain DSM 17836 / JCM 10339 / NBRC 14399)</name>
    <dbReference type="NCBI Taxonomy" id="479435"/>
    <lineage>
        <taxon>Bacteria</taxon>
        <taxon>Bacillati</taxon>
        <taxon>Actinomycetota</taxon>
        <taxon>Actinomycetes</taxon>
        <taxon>Propionibacteriales</taxon>
        <taxon>Kribbellaceae</taxon>
        <taxon>Kribbella</taxon>
    </lineage>
</organism>
<dbReference type="KEGG" id="kfl:Kfla_2837"/>
<protein>
    <submittedName>
        <fullName evidence="6">Glycosyl hydrolase family 98 putative carbohydrate binding module</fullName>
    </submittedName>
</protein>
<dbReference type="HOGENOM" id="CLU_011166_1_0_11"/>
<evidence type="ECO:0000256" key="4">
    <source>
        <dbReference type="SAM" id="SignalP"/>
    </source>
</evidence>
<feature type="compositionally biased region" description="Basic and acidic residues" evidence="3">
    <location>
        <begin position="752"/>
        <end position="761"/>
    </location>
</feature>
<accession>D2Q0B0</accession>
<dbReference type="SUPFAM" id="SSF51445">
    <property type="entry name" value="(Trans)glycosidases"/>
    <property type="match status" value="1"/>
</dbReference>
<dbReference type="GO" id="GO:0030246">
    <property type="term" value="F:carbohydrate binding"/>
    <property type="evidence" value="ECO:0007669"/>
    <property type="project" value="InterPro"/>
</dbReference>
<dbReference type="Pfam" id="PF10566">
    <property type="entry name" value="Glyco_hydro_97"/>
    <property type="match status" value="1"/>
</dbReference>
<keyword evidence="7" id="KW-1185">Reference proteome</keyword>
<dbReference type="Pfam" id="PF14508">
    <property type="entry name" value="GH97_N"/>
    <property type="match status" value="1"/>
</dbReference>
<evidence type="ECO:0000259" key="5">
    <source>
        <dbReference type="SMART" id="SM00776"/>
    </source>
</evidence>
<dbReference type="InterPro" id="IPR019563">
    <property type="entry name" value="GH97_catalytic"/>
</dbReference>
<dbReference type="SUPFAM" id="SSF49785">
    <property type="entry name" value="Galactose-binding domain-like"/>
    <property type="match status" value="1"/>
</dbReference>
<feature type="region of interest" description="Disordered" evidence="3">
    <location>
        <begin position="728"/>
        <end position="767"/>
    </location>
</feature>
<dbReference type="CAZy" id="GH97">
    <property type="family name" value="Glycoside Hydrolase Family 97"/>
</dbReference>
<dbReference type="InterPro" id="IPR029483">
    <property type="entry name" value="GH97_C"/>
</dbReference>
<dbReference type="CAZy" id="CBM51">
    <property type="family name" value="Carbohydrate-Binding Module Family 51"/>
</dbReference>
<feature type="compositionally biased region" description="Polar residues" evidence="3">
    <location>
        <begin position="734"/>
        <end position="745"/>
    </location>
</feature>
<dbReference type="PANTHER" id="PTHR35803:SF2">
    <property type="entry name" value="RETAINING ALPHA-GALACTOSIDASE"/>
    <property type="match status" value="1"/>
</dbReference>
<dbReference type="Gene3D" id="3.20.20.70">
    <property type="entry name" value="Aldolase class I"/>
    <property type="match status" value="1"/>
</dbReference>
<evidence type="ECO:0000313" key="7">
    <source>
        <dbReference type="Proteomes" id="UP000007967"/>
    </source>
</evidence>
<dbReference type="InterPro" id="IPR008979">
    <property type="entry name" value="Galactose-bd-like_sf"/>
</dbReference>
<dbReference type="Gene3D" id="2.60.120.1060">
    <property type="entry name" value="NPCBM/NEW2 domain"/>
    <property type="match status" value="1"/>
</dbReference>
<feature type="signal peptide" evidence="4">
    <location>
        <begin position="1"/>
        <end position="26"/>
    </location>
</feature>
<dbReference type="eggNOG" id="COG1874">
    <property type="taxonomic scope" value="Bacteria"/>
</dbReference>
<dbReference type="Gene3D" id="2.70.98.10">
    <property type="match status" value="1"/>
</dbReference>
<dbReference type="Gene3D" id="2.60.40.1180">
    <property type="entry name" value="Golgi alpha-mannosidase II"/>
    <property type="match status" value="1"/>
</dbReference>
<sequence length="877" mass="94093">MRMLMLKPLSWVLPLVLLAPTAPAVAAGTAPAATSWTLPGVGDVGASVESADGRLRLRVSSGGTEALSVADLGLVTSTTDLSKDLTLRSQNHRTLRTAYRMTTGKQRERTVLQEESRLTFSNPSGAQLALVVRVSDDGVAFRYELPGAATVQRETGGFELAPDATSWLQPYNPQHENEHAEATAATAPTGEFGHPALFRRGSTYTLLAESGLDGRYSGGRLTHTQGSGRYDVRLADAAVASTGVTSWRTMIVGDLATVTGSTLVDDLAEPARFTGTSWVQPGLSSWSWLAENSSPRDFERQKDYVDAAARNNLSYVLVDEGWSPVWLPELTRYARARGVEVLIWFHWTNLQTQAQRDEWLPKLVAWGVKGVKVDFMESDSQARYQWYDAILADTAKHRLMINFHGSTVPHGLARTWPHLMTMEGVRGEENGLNATRNTILPFTRNVIGSMDYTPTRFATASNPKPQTTNAHELALPVVYESGWTHIVSTPEELASQPEGERFLRQLPTAWDETRLLSGTPGVETVIARRDGARWFAGGIRSGTGGTVTVPLTFLGGTGRWLVEIVTENQGALSRSSAVRRAADRLDLLVADRGGFVLQACPYSPGLTTCDKPHREPPRTSVLVDVSADEVATGGTVELQGVFVARTGGSVRDLALAPELPAGWSVVAGKPVRKSLLREGESVSGRWTVKLNPAGVRGDVELVVAGTYTAPDGRRIHSADAARVFAEPLPPKGSTYVSDQPWTDETNGYGRPQQRDRSHGGDNEPATLSIAGKTFGKGVGSHAPSSLTTWLGGACSRFFAEVGVDDGTTTGEGSVTFVVLGDGRQLAGTPVIRAGETAHLLDVDVTGVKRLTLATTDGGNGKNSDHADWGTASLTCAP</sequence>
<evidence type="ECO:0000256" key="2">
    <source>
        <dbReference type="ARBA" id="ARBA00023295"/>
    </source>
</evidence>
<feature type="chain" id="PRO_5038965343" evidence="4">
    <location>
        <begin position="27"/>
        <end position="877"/>
    </location>
</feature>
<dbReference type="STRING" id="479435.Kfla_2837"/>
<evidence type="ECO:0000256" key="3">
    <source>
        <dbReference type="SAM" id="MobiDB-lite"/>
    </source>
</evidence>
<name>D2Q0B0_KRIFD</name>
<dbReference type="InterPro" id="IPR052720">
    <property type="entry name" value="Glycosyl_hydrolase_97"/>
</dbReference>
<dbReference type="PANTHER" id="PTHR35803">
    <property type="entry name" value="GLUCAN 1,4-ALPHA-GLUCOSIDASE SUSB-RELATED"/>
    <property type="match status" value="1"/>
</dbReference>
<proteinExistence type="predicted"/>
<feature type="domain" description="Glycosyl hydrolase family 98 putative carbohydrate-binding module" evidence="5">
    <location>
        <begin position="730"/>
        <end position="875"/>
    </location>
</feature>
<dbReference type="eggNOG" id="COG1082">
    <property type="taxonomic scope" value="Bacteria"/>
</dbReference>
<dbReference type="Pfam" id="PF08305">
    <property type="entry name" value="NPCBM"/>
    <property type="match status" value="1"/>
</dbReference>
<keyword evidence="1 6" id="KW-0378">Hydrolase</keyword>
<dbReference type="InterPro" id="IPR013785">
    <property type="entry name" value="Aldolase_TIM"/>
</dbReference>
<evidence type="ECO:0000256" key="1">
    <source>
        <dbReference type="ARBA" id="ARBA00022801"/>
    </source>
</evidence>
<feature type="region of interest" description="Disordered" evidence="3">
    <location>
        <begin position="854"/>
        <end position="877"/>
    </location>
</feature>
<dbReference type="Proteomes" id="UP000007967">
    <property type="component" value="Chromosome"/>
</dbReference>
<keyword evidence="2" id="KW-0326">Glycosidase</keyword>
<gene>
    <name evidence="6" type="ordered locus">Kfla_2837</name>
</gene>
<dbReference type="Pfam" id="PF14509">
    <property type="entry name" value="GH97_C"/>
    <property type="match status" value="1"/>
</dbReference>
<dbReference type="InterPro" id="IPR029486">
    <property type="entry name" value="GH97_N"/>
</dbReference>
<dbReference type="SMART" id="SM00776">
    <property type="entry name" value="NPCBM"/>
    <property type="match status" value="1"/>
</dbReference>
<dbReference type="InterPro" id="IPR017853">
    <property type="entry name" value="GH"/>
</dbReference>
<dbReference type="AlphaFoldDB" id="D2Q0B0"/>
<keyword evidence="4" id="KW-0732">Signal</keyword>
<dbReference type="InterPro" id="IPR013780">
    <property type="entry name" value="Glyco_hydro_b"/>
</dbReference>
<reference evidence="7" key="1">
    <citation type="submission" date="2009-09" db="EMBL/GenBank/DDBJ databases">
        <title>The complete genome of Kribbella flavida DSM 17836.</title>
        <authorList>
            <consortium name="US DOE Joint Genome Institute (JGI-PGF)"/>
            <person name="Lucas S."/>
            <person name="Copeland A."/>
            <person name="Lapidus A."/>
            <person name="Glavina del Rio T."/>
            <person name="Dalin E."/>
            <person name="Tice H."/>
            <person name="Bruce D."/>
            <person name="Goodwin L."/>
            <person name="Pitluck S."/>
            <person name="Kyrpides N."/>
            <person name="Mavromatis K."/>
            <person name="Ivanova N."/>
            <person name="Saunders E."/>
            <person name="Brettin T."/>
            <person name="Detter J.C."/>
            <person name="Han C."/>
            <person name="Larimer F."/>
            <person name="Land M."/>
            <person name="Hauser L."/>
            <person name="Markowitz V."/>
            <person name="Cheng J.-F."/>
            <person name="Hugenholtz P."/>
            <person name="Woyke T."/>
            <person name="Wu D."/>
            <person name="Pukall R."/>
            <person name="Klenk H.-P."/>
            <person name="Eisen J.A."/>
        </authorList>
    </citation>
    <scope>NUCLEOTIDE SEQUENCE [LARGE SCALE GENOMIC DNA]</scope>
    <source>
        <strain evidence="7">DSM 17836 / JCM 10339 / NBRC 14399</strain>
    </source>
</reference>